<dbReference type="PANTHER" id="PTHR36528:SF1">
    <property type="entry name" value="CRISPR SYSTEM SINGLE-STRAND-SPECIFIC DEOXYRIBONUCLEASE CAS10_CSM1 (SUBTYPE III-A)"/>
    <property type="match status" value="1"/>
</dbReference>
<dbReference type="Gene3D" id="3.30.70.270">
    <property type="match status" value="1"/>
</dbReference>
<feature type="domain" description="GGDEF" evidence="3">
    <location>
        <begin position="223"/>
        <end position="369"/>
    </location>
</feature>
<dbReference type="InterPro" id="IPR052117">
    <property type="entry name" value="Cas10/Csm1_subtype-III-A"/>
</dbReference>
<reference evidence="4 5" key="1">
    <citation type="submission" date="2016-11" db="EMBL/GenBank/DDBJ databases">
        <authorList>
            <person name="Jaros S."/>
            <person name="Januszkiewicz K."/>
            <person name="Wedrychowicz H."/>
        </authorList>
    </citation>
    <scope>NUCLEOTIDE SEQUENCE [LARGE SCALE GENOMIC DNA]</scope>
    <source>
        <strain evidence="4 5">DSM 25479</strain>
    </source>
</reference>
<evidence type="ECO:0000256" key="1">
    <source>
        <dbReference type="ARBA" id="ARBA00022741"/>
    </source>
</evidence>
<keyword evidence="1" id="KW-0547">Nucleotide-binding</keyword>
<evidence type="ECO:0000313" key="4">
    <source>
        <dbReference type="EMBL" id="SHI73640.1"/>
    </source>
</evidence>
<dbReference type="PANTHER" id="PTHR36528">
    <property type="entry name" value="CRISPR SYSTEM SINGLE-STRAND-SPECIFIC DEOXYRIBONUCLEASE CAS10/CSM1 (SUBTYPE III-A)"/>
    <property type="match status" value="1"/>
</dbReference>
<dbReference type="Pfam" id="PF22335">
    <property type="entry name" value="Cas10-Cmr2_palm2"/>
    <property type="match status" value="1"/>
</dbReference>
<dbReference type="InterPro" id="IPR013408">
    <property type="entry name" value="Cas10/Csm1"/>
</dbReference>
<accession>A0A1M6DKE3</accession>
<dbReference type="STRING" id="1118202.SAMN05443429_1047"/>
<dbReference type="PROSITE" id="PS50887">
    <property type="entry name" value="GGDEF"/>
    <property type="match status" value="1"/>
</dbReference>
<gene>
    <name evidence="4" type="ORF">SAMN05443429_1047</name>
</gene>
<name>A0A1M6DKE3_9FLAO</name>
<dbReference type="EMBL" id="FQYI01000004">
    <property type="protein sequence ID" value="SHI73640.1"/>
    <property type="molecule type" value="Genomic_DNA"/>
</dbReference>
<protein>
    <submittedName>
        <fullName evidence="4">CRISPR-associated protein Csm1</fullName>
    </submittedName>
</protein>
<sequence>MAKFLLKVDISGIQDYIFSIPSDGAAKQLKKRSFEVYTLTHIAEAFFKEHFPNGFERVYNGGGNLIVFLNGEEEALSQAAKEFQNTYINDSVFPFVAFVAVPENYNDEVDFPKLMEDLADKMQRQKYRRPLDNWEKLKVQDTNKDDEKTDNFIRDFLNAKGFSVEKSANGEDVSMAYKAVLKSTNPEFSFEGNILNKLPKGSKDTISSFDEIAEKCKARGADDKLAALKMDVDNLGLLFRNRSRKQYEEVSQLMENFFSKELFTLLKSDIESGDVYPVFAGGDDCFFIGGWDVILEVAPKIQAAFDEFVRADILRILTDEEIQKNPPTISAGVVIVHRKFPMIRLAEEAEEALGISKSHGKNKITIFGEPLKWSDFKESAQWAVKLKKLITENNESRALLHRVKSSDLGFVSLQEKIHKTNKIEIPKVYRLKYYLRNAKSAEGRAELEKLFVFYAEALIDDFMRKDEDATKKPNAAAPFVVAARWAELSLKNYKPKNTEYANND</sequence>
<proteinExistence type="predicted"/>
<dbReference type="InterPro" id="IPR054767">
    <property type="entry name" value="Cas10-Cmr2_palm2"/>
</dbReference>
<evidence type="ECO:0000259" key="3">
    <source>
        <dbReference type="PROSITE" id="PS50887"/>
    </source>
</evidence>
<dbReference type="RefSeq" id="WP_073178991.1">
    <property type="nucleotide sequence ID" value="NZ_FQYI01000004.1"/>
</dbReference>
<dbReference type="InterPro" id="IPR043128">
    <property type="entry name" value="Rev_trsase/Diguanyl_cyclase"/>
</dbReference>
<dbReference type="InterPro" id="IPR000160">
    <property type="entry name" value="GGDEF_dom"/>
</dbReference>
<dbReference type="GO" id="GO:0000166">
    <property type="term" value="F:nucleotide binding"/>
    <property type="evidence" value="ECO:0007669"/>
    <property type="project" value="UniProtKB-KW"/>
</dbReference>
<evidence type="ECO:0000256" key="2">
    <source>
        <dbReference type="ARBA" id="ARBA00023118"/>
    </source>
</evidence>
<dbReference type="AlphaFoldDB" id="A0A1M6DKE3"/>
<keyword evidence="2" id="KW-0051">Antiviral defense</keyword>
<dbReference type="GO" id="GO:0051607">
    <property type="term" value="P:defense response to virus"/>
    <property type="evidence" value="ECO:0007669"/>
    <property type="project" value="UniProtKB-KW"/>
</dbReference>
<evidence type="ECO:0000313" key="5">
    <source>
        <dbReference type="Proteomes" id="UP000184335"/>
    </source>
</evidence>
<organism evidence="4 5">
    <name type="scientific">Cruoricaptor ignavus</name>
    <dbReference type="NCBI Taxonomy" id="1118202"/>
    <lineage>
        <taxon>Bacteria</taxon>
        <taxon>Pseudomonadati</taxon>
        <taxon>Bacteroidota</taxon>
        <taxon>Flavobacteriia</taxon>
        <taxon>Flavobacteriales</taxon>
        <taxon>Weeksellaceae</taxon>
        <taxon>Cruoricaptor</taxon>
    </lineage>
</organism>
<keyword evidence="5" id="KW-1185">Reference proteome</keyword>
<dbReference type="NCBIfam" id="TIGR02578">
    <property type="entry name" value="cas_TM1811_Csm1"/>
    <property type="match status" value="1"/>
</dbReference>
<dbReference type="Proteomes" id="UP000184335">
    <property type="component" value="Unassembled WGS sequence"/>
</dbReference>
<dbReference type="OrthoDB" id="9768769at2"/>